<evidence type="ECO:0008006" key="7">
    <source>
        <dbReference type="Google" id="ProtNLM"/>
    </source>
</evidence>
<organism evidence="5 6">
    <name type="scientific">Wenjunlia vitaminophila</name>
    <name type="common">Streptomyces vitaminophilus</name>
    <dbReference type="NCBI Taxonomy" id="76728"/>
    <lineage>
        <taxon>Bacteria</taxon>
        <taxon>Bacillati</taxon>
        <taxon>Actinomycetota</taxon>
        <taxon>Actinomycetes</taxon>
        <taxon>Kitasatosporales</taxon>
        <taxon>Streptomycetaceae</taxon>
        <taxon>Wenjunlia</taxon>
    </lineage>
</organism>
<evidence type="ECO:0000259" key="3">
    <source>
        <dbReference type="SMART" id="SM00644"/>
    </source>
</evidence>
<evidence type="ECO:0000313" key="5">
    <source>
        <dbReference type="EMBL" id="KRV48732.1"/>
    </source>
</evidence>
<reference evidence="5 6" key="1">
    <citation type="submission" date="2015-10" db="EMBL/GenBank/DDBJ databases">
        <title>Draft genome sequence of pyrrolomycin-producing Streptomyces vitaminophilus.</title>
        <authorList>
            <person name="Graham D.E."/>
            <person name="Mahan K.M."/>
            <person name="Klingeman D.M."/>
            <person name="Hettich R.L."/>
            <person name="Parry R.J."/>
        </authorList>
    </citation>
    <scope>NUCLEOTIDE SEQUENCE [LARGE SCALE GENOMIC DNA]</scope>
    <source>
        <strain evidence="5 6">ATCC 31673</strain>
    </source>
</reference>
<feature type="region of interest" description="Disordered" evidence="2">
    <location>
        <begin position="1"/>
        <end position="41"/>
    </location>
</feature>
<dbReference type="PANTHER" id="PTHR11022:SF41">
    <property type="entry name" value="PEPTIDOGLYCAN-RECOGNITION PROTEIN LC-RELATED"/>
    <property type="match status" value="1"/>
</dbReference>
<evidence type="ECO:0000259" key="4">
    <source>
        <dbReference type="SMART" id="SM00701"/>
    </source>
</evidence>
<accession>A0A0T6LSF2</accession>
<dbReference type="InterPro" id="IPR002502">
    <property type="entry name" value="Amidase_domain"/>
</dbReference>
<dbReference type="RefSeq" id="WP_018386379.1">
    <property type="nucleotide sequence ID" value="NZ_LLZU01000018.1"/>
</dbReference>
<dbReference type="PANTHER" id="PTHR11022">
    <property type="entry name" value="PEPTIDOGLYCAN RECOGNITION PROTEIN"/>
    <property type="match status" value="1"/>
</dbReference>
<comment type="similarity">
    <text evidence="1">Belongs to the N-acetylmuramoyl-L-alanine amidase 2 family.</text>
</comment>
<dbReference type="EMBL" id="LLZU01000018">
    <property type="protein sequence ID" value="KRV48732.1"/>
    <property type="molecule type" value="Genomic_DNA"/>
</dbReference>
<dbReference type="GO" id="GO:0008745">
    <property type="term" value="F:N-acetylmuramoyl-L-alanine amidase activity"/>
    <property type="evidence" value="ECO:0007669"/>
    <property type="project" value="InterPro"/>
</dbReference>
<dbReference type="STRING" id="76728.AQ490_22915"/>
<dbReference type="AlphaFoldDB" id="A0A0T6LSF2"/>
<sequence length="495" mass="53228">MTPSATAVAHRSTYRAEQGRTVARPPVLPGTTRTVPLAPLPKDRRGLAAPQHPAATHGLPARKVAPFSLLGVTWDDPSAAPPQAVQVRTRSAGGAWSPWQALETHTSDAPAAEVDAGPLRGSTMPLWVGRSDAVEVRVAPRRAAVPEGLRLELVDPGSDEPSRGSVPELRSRQGVAWSSGTHRVVDRPRFDEAEDPTEPAEPTEPKEPFEPGGTEDWSDVEEMLEGSEPSGSEASEKETSEKETSENEASEHEPSKESGHRPTTPGGSGRPHQEPRPSHPEPGPRPSSDANVTTGRVAAHPKIVSRAGWGADEKLRERGFRYTKRVKVAFVHHSATGNYYSCSQVPSMIRSIYRYHVKSNGWRDIGYNFLIDKCGTIYEGRAGGVSKPVMGAHSLGFNHNSTGVVLLGSYNSASPPKAALKSLAKLTAWKLGLSGVDPRSSVRMRSSGGKYGKGTVVTVKVVSGHRDVFGTDCPGDRLYARLGWVRTVAAKLQRH</sequence>
<evidence type="ECO:0000256" key="1">
    <source>
        <dbReference type="ARBA" id="ARBA00007553"/>
    </source>
</evidence>
<evidence type="ECO:0000313" key="6">
    <source>
        <dbReference type="Proteomes" id="UP000050867"/>
    </source>
</evidence>
<name>A0A0T6LSF2_WENVI</name>
<protein>
    <recommendedName>
        <fullName evidence="7">N-acetylmuramoyl-L-alanine amidase</fullName>
    </recommendedName>
</protein>
<dbReference type="Proteomes" id="UP000050867">
    <property type="component" value="Unassembled WGS sequence"/>
</dbReference>
<dbReference type="SMART" id="SM00644">
    <property type="entry name" value="Ami_2"/>
    <property type="match status" value="1"/>
</dbReference>
<dbReference type="InterPro" id="IPR006619">
    <property type="entry name" value="PGRP_domain_met/bac"/>
</dbReference>
<feature type="compositionally biased region" description="Acidic residues" evidence="2">
    <location>
        <begin position="216"/>
        <end position="225"/>
    </location>
</feature>
<proteinExistence type="inferred from homology"/>
<gene>
    <name evidence="5" type="ORF">AQ490_22915</name>
</gene>
<dbReference type="GO" id="GO:0009253">
    <property type="term" value="P:peptidoglycan catabolic process"/>
    <property type="evidence" value="ECO:0007669"/>
    <property type="project" value="InterPro"/>
</dbReference>
<dbReference type="eggNOG" id="COG5479">
    <property type="taxonomic scope" value="Bacteria"/>
</dbReference>
<dbReference type="Gene3D" id="3.40.80.10">
    <property type="entry name" value="Peptidoglycan recognition protein-like"/>
    <property type="match status" value="1"/>
</dbReference>
<dbReference type="Pfam" id="PF01510">
    <property type="entry name" value="Amidase_2"/>
    <property type="match status" value="1"/>
</dbReference>
<dbReference type="InterPro" id="IPR015510">
    <property type="entry name" value="PGRP"/>
</dbReference>
<dbReference type="SMART" id="SM00701">
    <property type="entry name" value="PGRP"/>
    <property type="match status" value="1"/>
</dbReference>
<feature type="region of interest" description="Disordered" evidence="2">
    <location>
        <begin position="152"/>
        <end position="298"/>
    </location>
</feature>
<dbReference type="SUPFAM" id="SSF55846">
    <property type="entry name" value="N-acetylmuramoyl-L-alanine amidase-like"/>
    <property type="match status" value="1"/>
</dbReference>
<feature type="compositionally biased region" description="Basic and acidic residues" evidence="2">
    <location>
        <begin position="234"/>
        <end position="260"/>
    </location>
</feature>
<keyword evidence="6" id="KW-1185">Reference proteome</keyword>
<feature type="domain" description="N-acetylmuramoyl-L-alanine amidase" evidence="3">
    <location>
        <begin position="315"/>
        <end position="475"/>
    </location>
</feature>
<evidence type="ECO:0000256" key="2">
    <source>
        <dbReference type="SAM" id="MobiDB-lite"/>
    </source>
</evidence>
<comment type="caution">
    <text evidence="5">The sequence shown here is derived from an EMBL/GenBank/DDBJ whole genome shotgun (WGS) entry which is preliminary data.</text>
</comment>
<dbReference type="GO" id="GO:0008270">
    <property type="term" value="F:zinc ion binding"/>
    <property type="evidence" value="ECO:0007669"/>
    <property type="project" value="InterPro"/>
</dbReference>
<dbReference type="CDD" id="cd06583">
    <property type="entry name" value="PGRP"/>
    <property type="match status" value="1"/>
</dbReference>
<feature type="domain" description="Peptidoglycan recognition protein family" evidence="4">
    <location>
        <begin position="301"/>
        <end position="449"/>
    </location>
</feature>
<dbReference type="InterPro" id="IPR036505">
    <property type="entry name" value="Amidase/PGRP_sf"/>
</dbReference>